<dbReference type="AlphaFoldDB" id="A0A8J6IZU2"/>
<dbReference type="InterPro" id="IPR001387">
    <property type="entry name" value="Cro/C1-type_HTH"/>
</dbReference>
<dbReference type="PROSITE" id="PS50943">
    <property type="entry name" value="HTH_CROC1"/>
    <property type="match status" value="1"/>
</dbReference>
<comment type="caution">
    <text evidence="2">The sequence shown here is derived from an EMBL/GenBank/DDBJ whole genome shotgun (WGS) entry which is preliminary data.</text>
</comment>
<dbReference type="Pfam" id="PF13443">
    <property type="entry name" value="HTH_26"/>
    <property type="match status" value="1"/>
</dbReference>
<gene>
    <name evidence="2" type="ORF">H8S11_04485</name>
</gene>
<dbReference type="InterPro" id="IPR010982">
    <property type="entry name" value="Lambda_DNA-bd_dom_sf"/>
</dbReference>
<accession>A0A8J6IZU2</accession>
<proteinExistence type="predicted"/>
<dbReference type="GO" id="GO:0003677">
    <property type="term" value="F:DNA binding"/>
    <property type="evidence" value="ECO:0007669"/>
    <property type="project" value="InterPro"/>
</dbReference>
<evidence type="ECO:0000259" key="1">
    <source>
        <dbReference type="PROSITE" id="PS50943"/>
    </source>
</evidence>
<evidence type="ECO:0000313" key="2">
    <source>
        <dbReference type="EMBL" id="MBC5722071.1"/>
    </source>
</evidence>
<keyword evidence="3" id="KW-1185">Reference proteome</keyword>
<organism evidence="2 3">
    <name type="scientific">Flintibacter hominis</name>
    <dbReference type="NCBI Taxonomy" id="2763048"/>
    <lineage>
        <taxon>Bacteria</taxon>
        <taxon>Bacillati</taxon>
        <taxon>Bacillota</taxon>
        <taxon>Clostridia</taxon>
        <taxon>Eubacteriales</taxon>
        <taxon>Flintibacter</taxon>
    </lineage>
</organism>
<dbReference type="EMBL" id="JACOPO010000002">
    <property type="protein sequence ID" value="MBC5722071.1"/>
    <property type="molecule type" value="Genomic_DNA"/>
</dbReference>
<dbReference type="SMART" id="SM00530">
    <property type="entry name" value="HTH_XRE"/>
    <property type="match status" value="1"/>
</dbReference>
<dbReference type="Gene3D" id="1.10.260.40">
    <property type="entry name" value="lambda repressor-like DNA-binding domains"/>
    <property type="match status" value="1"/>
</dbReference>
<protein>
    <submittedName>
        <fullName evidence="2">Helix-turn-helix transcriptional regulator</fullName>
    </submittedName>
</protein>
<feature type="domain" description="HTH cro/C1-type" evidence="1">
    <location>
        <begin position="13"/>
        <end position="68"/>
    </location>
</feature>
<evidence type="ECO:0000313" key="3">
    <source>
        <dbReference type="Proteomes" id="UP000628736"/>
    </source>
</evidence>
<dbReference type="Proteomes" id="UP000628736">
    <property type="component" value="Unassembled WGS sequence"/>
</dbReference>
<dbReference type="SUPFAM" id="SSF47413">
    <property type="entry name" value="lambda repressor-like DNA-binding domains"/>
    <property type="match status" value="1"/>
</dbReference>
<dbReference type="CDD" id="cd00093">
    <property type="entry name" value="HTH_XRE"/>
    <property type="match status" value="1"/>
</dbReference>
<name>A0A8J6IZU2_9FIRM</name>
<sequence length="90" mass="10191">MDYEYAQILVDRILTLCRSKGISINGLSEMSGVSQSTLDNFVNKRTFNPRIRTLHQIALAFGMTVAEFLDFQALNDYSFEDSTDEDSADE</sequence>
<reference evidence="2" key="1">
    <citation type="submission" date="2020-08" db="EMBL/GenBank/DDBJ databases">
        <title>Genome public.</title>
        <authorList>
            <person name="Liu C."/>
            <person name="Sun Q."/>
        </authorList>
    </citation>
    <scope>NUCLEOTIDE SEQUENCE</scope>
    <source>
        <strain evidence="2">NSJ-23</strain>
    </source>
</reference>